<dbReference type="RefSeq" id="WP_097209178.1">
    <property type="nucleotide sequence ID" value="NZ_JACHXB010000009.1"/>
</dbReference>
<reference evidence="1 2" key="1">
    <citation type="submission" date="2017-09" db="EMBL/GenBank/DDBJ databases">
        <authorList>
            <person name="Ehlers B."/>
            <person name="Leendertz F.H."/>
        </authorList>
    </citation>
    <scope>NUCLEOTIDE SEQUENCE [LARGE SCALE GENOMIC DNA]</scope>
    <source>
        <strain evidence="1 2">DSM 46844</strain>
    </source>
</reference>
<dbReference type="EMBL" id="OBDO01000016">
    <property type="protein sequence ID" value="SNX99284.1"/>
    <property type="molecule type" value="Genomic_DNA"/>
</dbReference>
<evidence type="ECO:0000313" key="1">
    <source>
        <dbReference type="EMBL" id="SNX99284.1"/>
    </source>
</evidence>
<dbReference type="SUPFAM" id="SSF51735">
    <property type="entry name" value="NAD(P)-binding Rossmann-fold domains"/>
    <property type="match status" value="1"/>
</dbReference>
<dbReference type="InterPro" id="IPR036291">
    <property type="entry name" value="NAD(P)-bd_dom_sf"/>
</dbReference>
<dbReference type="Gene3D" id="3.90.25.10">
    <property type="entry name" value="UDP-galactose 4-epimerase, domain 1"/>
    <property type="match status" value="1"/>
</dbReference>
<dbReference type="Gene3D" id="3.40.50.720">
    <property type="entry name" value="NAD(P)-binding Rossmann-like Domain"/>
    <property type="match status" value="1"/>
</dbReference>
<dbReference type="PANTHER" id="PTHR43162:SF1">
    <property type="entry name" value="PRESTALK A DIFFERENTIATION PROTEIN A"/>
    <property type="match status" value="1"/>
</dbReference>
<name>A0A285EM77_9ACTN</name>
<protein>
    <submittedName>
        <fullName evidence="1">Uncharacterized conserved protein YbjT, contains NAD(P)-binding and DUF2867 domains</fullName>
    </submittedName>
</protein>
<dbReference type="OrthoDB" id="4457504at2"/>
<accession>A0A285EM77</accession>
<organism evidence="1 2">
    <name type="scientific">Geodermatophilus sabuli</name>
    <dbReference type="NCBI Taxonomy" id="1564158"/>
    <lineage>
        <taxon>Bacteria</taxon>
        <taxon>Bacillati</taxon>
        <taxon>Actinomycetota</taxon>
        <taxon>Actinomycetes</taxon>
        <taxon>Geodermatophilales</taxon>
        <taxon>Geodermatophilaceae</taxon>
        <taxon>Geodermatophilus</taxon>
    </lineage>
</organism>
<dbReference type="PANTHER" id="PTHR43162">
    <property type="match status" value="1"/>
</dbReference>
<keyword evidence="2" id="KW-1185">Reference proteome</keyword>
<evidence type="ECO:0000313" key="2">
    <source>
        <dbReference type="Proteomes" id="UP000219514"/>
    </source>
</evidence>
<dbReference type="Proteomes" id="UP000219514">
    <property type="component" value="Unassembled WGS sequence"/>
</dbReference>
<dbReference type="AlphaFoldDB" id="A0A285EM77"/>
<gene>
    <name evidence="1" type="ORF">SAMN06893097_11676</name>
</gene>
<dbReference type="InterPro" id="IPR051604">
    <property type="entry name" value="Ergot_Alk_Oxidoreductase"/>
</dbReference>
<proteinExistence type="predicted"/>
<sequence>MTGPVLVLGATGITGRRVVHALREAGTEVRAASRSSGTRFDWSAPETWEPALAGIRGLYLMAPDGVPVDPRLVTLAVDSGVLRVVLLSSGAVEEMGDARLLDAERVVRECGAEWTVLRPSWFDQDFDEGVFRDAVLAGELALPLGDLRQAFVDAADIAAVAAVALTADGHAGRTYEVQGPDALTFAEAAAAIAAASGRPVRFAGDPDEYRAAHLALGRDPTEVEGELAAFAALRARGHDEPGDVVRRVTGRAPTGFEEYARAAAARGAWRT</sequence>